<evidence type="ECO:0000256" key="1">
    <source>
        <dbReference type="PROSITE-ProRule" id="PRU00047"/>
    </source>
</evidence>
<keyword evidence="6" id="KW-1185">Reference proteome</keyword>
<evidence type="ECO:0000313" key="6">
    <source>
        <dbReference type="Proteomes" id="UP000823388"/>
    </source>
</evidence>
<dbReference type="GO" id="GO:0008270">
    <property type="term" value="F:zinc ion binding"/>
    <property type="evidence" value="ECO:0007669"/>
    <property type="project" value="UniProtKB-KW"/>
</dbReference>
<organism evidence="5 6">
    <name type="scientific">Panicum virgatum</name>
    <name type="common">Blackwell switchgrass</name>
    <dbReference type="NCBI Taxonomy" id="38727"/>
    <lineage>
        <taxon>Eukaryota</taxon>
        <taxon>Viridiplantae</taxon>
        <taxon>Streptophyta</taxon>
        <taxon>Embryophyta</taxon>
        <taxon>Tracheophyta</taxon>
        <taxon>Spermatophyta</taxon>
        <taxon>Magnoliopsida</taxon>
        <taxon>Liliopsida</taxon>
        <taxon>Poales</taxon>
        <taxon>Poaceae</taxon>
        <taxon>PACMAD clade</taxon>
        <taxon>Panicoideae</taxon>
        <taxon>Panicodae</taxon>
        <taxon>Paniceae</taxon>
        <taxon>Panicinae</taxon>
        <taxon>Panicum</taxon>
        <taxon>Panicum sect. Hiantes</taxon>
    </lineage>
</organism>
<dbReference type="Pfam" id="PF00098">
    <property type="entry name" value="zf-CCHC"/>
    <property type="match status" value="1"/>
</dbReference>
<feature type="compositionally biased region" description="Basic and acidic residues" evidence="3">
    <location>
        <begin position="285"/>
        <end position="304"/>
    </location>
</feature>
<dbReference type="InterPro" id="IPR001878">
    <property type="entry name" value="Znf_CCHC"/>
</dbReference>
<reference evidence="5 6" key="1">
    <citation type="submission" date="2020-05" db="EMBL/GenBank/DDBJ databases">
        <title>WGS assembly of Panicum virgatum.</title>
        <authorList>
            <person name="Lovell J.T."/>
            <person name="Jenkins J."/>
            <person name="Shu S."/>
            <person name="Juenger T.E."/>
            <person name="Schmutz J."/>
        </authorList>
    </citation>
    <scope>NUCLEOTIDE SEQUENCE [LARGE SCALE GENOMIC DNA]</scope>
    <source>
        <strain evidence="6">cv. AP13</strain>
    </source>
</reference>
<dbReference type="InterPro" id="IPR036875">
    <property type="entry name" value="Znf_CCHC_sf"/>
</dbReference>
<proteinExistence type="predicted"/>
<feature type="domain" description="CCHC-type" evidence="4">
    <location>
        <begin position="254"/>
        <end position="269"/>
    </location>
</feature>
<evidence type="ECO:0000313" key="5">
    <source>
        <dbReference type="EMBL" id="KAG2606429.1"/>
    </source>
</evidence>
<dbReference type="PROSITE" id="PS50158">
    <property type="entry name" value="ZF_CCHC"/>
    <property type="match status" value="1"/>
</dbReference>
<feature type="compositionally biased region" description="Basic and acidic residues" evidence="3">
    <location>
        <begin position="198"/>
        <end position="218"/>
    </location>
</feature>
<dbReference type="Pfam" id="PF14223">
    <property type="entry name" value="Retrotran_gag_2"/>
    <property type="match status" value="1"/>
</dbReference>
<evidence type="ECO:0000259" key="4">
    <source>
        <dbReference type="PROSITE" id="PS50158"/>
    </source>
</evidence>
<dbReference type="Gene3D" id="4.10.60.10">
    <property type="entry name" value="Zinc finger, CCHC-type"/>
    <property type="match status" value="1"/>
</dbReference>
<feature type="region of interest" description="Disordered" evidence="3">
    <location>
        <begin position="265"/>
        <end position="382"/>
    </location>
</feature>
<dbReference type="Proteomes" id="UP000823388">
    <property type="component" value="Chromosome 4N"/>
</dbReference>
<dbReference type="EMBL" id="CM029044">
    <property type="protein sequence ID" value="KAG2606429.1"/>
    <property type="molecule type" value="Genomic_DNA"/>
</dbReference>
<keyword evidence="2" id="KW-0175">Coiled coil</keyword>
<dbReference type="AlphaFoldDB" id="A0A8T0TEH5"/>
<keyword evidence="1" id="KW-0863">Zinc-finger</keyword>
<dbReference type="SMART" id="SM00343">
    <property type="entry name" value="ZnF_C2HC"/>
    <property type="match status" value="1"/>
</dbReference>
<keyword evidence="1" id="KW-0479">Metal-binding</keyword>
<name>A0A8T0TEH5_PANVG</name>
<gene>
    <name evidence="5" type="ORF">PVAP13_4NG220911</name>
</gene>
<keyword evidence="1" id="KW-0862">Zinc</keyword>
<evidence type="ECO:0000256" key="3">
    <source>
        <dbReference type="SAM" id="MobiDB-lite"/>
    </source>
</evidence>
<protein>
    <recommendedName>
        <fullName evidence="4">CCHC-type domain-containing protein</fullName>
    </recommendedName>
</protein>
<feature type="coiled-coil region" evidence="2">
    <location>
        <begin position="403"/>
        <end position="490"/>
    </location>
</feature>
<accession>A0A8T0TEH5</accession>
<feature type="region of interest" description="Disordered" evidence="3">
    <location>
        <begin position="196"/>
        <end position="227"/>
    </location>
</feature>
<sequence>MTCKVHLYGLNPHLWTIMCVGVPQLREGEEVTPEHEHDLFCNAQAVRVIQSSLCTMEYNKVRGMISAKEIWETLQMSHEGNDEVKEGKMDLLQGELESFVMKKDETLQQMDDRLTLLVTEIRTLGSKDWDDFKVTKNMLRAYAPKNPMFATIIRGKESYRKMKPINLLNELQFHEMNEQDVAKSIGQDEVKTIALKAEPSKTVETSEKPSKQKKKVESSDGDSTDEETAMMMRNFKKFMKKKEISREGQKQRTCYKCGAKDHFIADCPQNDNDESEDKKHKGKSKDKSYDKEKRYKEKSQEYKKKYGKVHVGQEWESSDDSNNEGTASLALLSPPSTPKLFNNLSDDEDEGPMYLMAKGTKVTNYANPPSSPTSTSSEVENDLDEEKAQLKENMIKKFGKLGYKQIKKLMEKLEKKKEILREQEELLILEKERNLALEESLAKKKDKVEKLAMDLSLAKDSNLRILKNAHSELQKRHSRLEDIYKNLEVNYSTLWEKTKSNSKATLDSNASTSKECSKCHNHDINACVTNLAKLKEAIKAKDAQIHKFPSIHDGLGYTRENNANGSRIVNGKSIPFWKKGANLGDLMNMAHRGTKMGVDQGKNKVENTTKVNTSNKNVPSPISRNYSIDYIVVIQNGKMVVKYIGAHTRRLRSVWVPKMAYTNL</sequence>
<dbReference type="GO" id="GO:0003676">
    <property type="term" value="F:nucleic acid binding"/>
    <property type="evidence" value="ECO:0007669"/>
    <property type="project" value="InterPro"/>
</dbReference>
<evidence type="ECO:0000256" key="2">
    <source>
        <dbReference type="SAM" id="Coils"/>
    </source>
</evidence>
<comment type="caution">
    <text evidence="5">The sequence shown here is derived from an EMBL/GenBank/DDBJ whole genome shotgun (WGS) entry which is preliminary data.</text>
</comment>
<dbReference type="SUPFAM" id="SSF57756">
    <property type="entry name" value="Retrovirus zinc finger-like domains"/>
    <property type="match status" value="1"/>
</dbReference>